<protein>
    <submittedName>
        <fullName evidence="1">Uncharacterized protein</fullName>
    </submittedName>
</protein>
<evidence type="ECO:0000313" key="2">
    <source>
        <dbReference type="Proteomes" id="UP000320461"/>
    </source>
</evidence>
<proteinExistence type="predicted"/>
<dbReference type="AlphaFoldDB" id="A0A4Y3KNC5"/>
<dbReference type="EMBL" id="BJLQ01000015">
    <property type="protein sequence ID" value="GEA84460.1"/>
    <property type="molecule type" value="Genomic_DNA"/>
</dbReference>
<name>A0A4Y3KNC5_9CELL</name>
<keyword evidence="2" id="KW-1185">Reference proteome</keyword>
<organism evidence="1 2">
    <name type="scientific">Cellulomonas gelida</name>
    <dbReference type="NCBI Taxonomy" id="1712"/>
    <lineage>
        <taxon>Bacteria</taxon>
        <taxon>Bacillati</taxon>
        <taxon>Actinomycetota</taxon>
        <taxon>Actinomycetes</taxon>
        <taxon>Micrococcales</taxon>
        <taxon>Cellulomonadaceae</taxon>
        <taxon>Cellulomonas</taxon>
    </lineage>
</organism>
<sequence length="51" mass="5747">MKVIRERGTSAKPAHMQLAIEYLTGIGPVSVTIDKGIRFKAHGTHYWYETS</sequence>
<accession>A0A4Y3KNC5</accession>
<gene>
    <name evidence="1" type="ORF">CGE01nite_17110</name>
</gene>
<evidence type="ECO:0000313" key="1">
    <source>
        <dbReference type="EMBL" id="GEA84460.1"/>
    </source>
</evidence>
<dbReference type="Proteomes" id="UP000320461">
    <property type="component" value="Unassembled WGS sequence"/>
</dbReference>
<comment type="caution">
    <text evidence="1">The sequence shown here is derived from an EMBL/GenBank/DDBJ whole genome shotgun (WGS) entry which is preliminary data.</text>
</comment>
<reference evidence="1 2" key="1">
    <citation type="submission" date="2019-06" db="EMBL/GenBank/DDBJ databases">
        <title>Whole genome shotgun sequence of Cellulomonas gelida NBRC 3748.</title>
        <authorList>
            <person name="Hosoyama A."/>
            <person name="Uohara A."/>
            <person name="Ohji S."/>
            <person name="Ichikawa N."/>
        </authorList>
    </citation>
    <scope>NUCLEOTIDE SEQUENCE [LARGE SCALE GENOMIC DNA]</scope>
    <source>
        <strain evidence="1 2">NBRC 3748</strain>
    </source>
</reference>